<name>A0A5J4YX19_PORPP</name>
<sequence length="290" mass="31745">MAAFVSGFHGVQVGAPAENKLVCRAAKPAQLTMLTGYDSKSSPNFPNRAATRERRTVSFNARVARNKSQAKKILEKADEFFARSVTMQYKAFACPNGVYDIQCTEGTVKGAAYEKRAMAVSAAFRAKQASPAAKARALFENRRHAIIASHECQHEEDLFVRFPKLSAAYMMGKTEAMRTCSRYVVPDSLEEEYMAASVDRQMKERACPGGVYASSCVEGNAKGQAEQARVAALATAFRSAQKSASKTTAERYSSAAYGRDHFAHGCSYEESVFNTYPATAAAMRSKSYNY</sequence>
<reference evidence="4 5" key="3">
    <citation type="journal article" date="2023" name="Nature">
        <title>In situ structure of the red algal phycobilisome-PSII-PSI-LHC megacomplex.</title>
        <authorList>
            <person name="You X."/>
            <person name="Zhang X."/>
            <person name="Cheng J."/>
            <person name="Xiao Y."/>
            <person name="Ma J."/>
            <person name="Sun S."/>
            <person name="Zhang X."/>
            <person name="Wang H.W."/>
            <person name="Sui S.F."/>
        </authorList>
    </citation>
    <scope>STRUCTURE BY ELECTRON MICROSCOPY (3.30 ANGSTROMS)</scope>
</reference>
<dbReference type="AlphaFoldDB" id="A0A5J4YX19"/>
<dbReference type="OMA" id="SHECHHE"/>
<evidence type="ECO:0000313" key="2">
    <source>
        <dbReference type="Proteomes" id="UP000324585"/>
    </source>
</evidence>
<organism evidence="1 2">
    <name type="scientific">Porphyridium purpureum</name>
    <name type="common">Red alga</name>
    <name type="synonym">Porphyridium cruentum</name>
    <dbReference type="NCBI Taxonomy" id="35688"/>
    <lineage>
        <taxon>Eukaryota</taxon>
        <taxon>Rhodophyta</taxon>
        <taxon>Bangiophyceae</taxon>
        <taxon>Porphyridiales</taxon>
        <taxon>Porphyridiaceae</taxon>
        <taxon>Porphyridium</taxon>
    </lineage>
</organism>
<dbReference type="EMDB" id="EMD-33658"/>
<accession>A0A5J4YX19</accession>
<proteinExistence type="evidence at protein level"/>
<dbReference type="Proteomes" id="UP000324585">
    <property type="component" value="Unassembled WGS sequence"/>
</dbReference>
<keyword evidence="2" id="KW-1185">Reference proteome</keyword>
<protein>
    <submittedName>
        <fullName evidence="1">R-phycoerythrin gamma chain, chloroplastic</fullName>
    </submittedName>
</protein>
<dbReference type="PDB" id="7Y4L">
    <property type="method" value="EM"/>
    <property type="resolution" value="3.30 A"/>
    <property type="chains" value="A2/A5/A6/AB/AC/AD/AE/AJ/Y1/YK=1-290"/>
</dbReference>
<evidence type="ECO:0007829" key="5">
    <source>
        <dbReference type="PDB" id="7Y5E"/>
    </source>
</evidence>
<comment type="caution">
    <text evidence="1">The sequence shown here is derived from an EMBL/GenBank/DDBJ whole genome shotgun (WGS) entry which is preliminary data.</text>
</comment>
<dbReference type="EMBL" id="VRMN01000003">
    <property type="protein sequence ID" value="KAA8495886.1"/>
    <property type="molecule type" value="Genomic_DNA"/>
</dbReference>
<dbReference type="SMR" id="A0A5J4YX19"/>
<reference evidence="3" key="2">
    <citation type="journal article" date="2023" name="Commun. Biol.">
        <title>The structural basis for light acclimation in phycobilisome light harvesting systems systems in Porphyridium purpureum.</title>
        <authorList>
            <person name="Dodson E.J."/>
            <person name="Ma J."/>
            <person name="Suissa Szlejf M."/>
            <person name="Maroudas-Sklare N."/>
            <person name="Paltiel Y."/>
            <person name="Adir N."/>
            <person name="Sun S."/>
            <person name="Sui S.F."/>
            <person name="Keren N."/>
        </authorList>
    </citation>
    <scope>STRUCTURE BY ELECTRON MICROSCOPY (3.00 ANGSTROMS)</scope>
</reference>
<reference evidence="2" key="1">
    <citation type="journal article" date="2019" name="Nat. Commun.">
        <title>Expansion of phycobilisome linker gene families in mesophilic red algae.</title>
        <authorList>
            <person name="Lee J."/>
            <person name="Kim D."/>
            <person name="Bhattacharya D."/>
            <person name="Yoon H.S."/>
        </authorList>
    </citation>
    <scope>NUCLEOTIDE SEQUENCE [LARGE SCALE GENOMIC DNA]</scope>
    <source>
        <strain evidence="2">CCMP 1328</strain>
    </source>
</reference>
<dbReference type="PDB" id="7Y5E">
    <property type="method" value="EM"/>
    <property type="resolution" value="3.30 A"/>
    <property type="chains" value="A1/A4/AD/AE/AG/AH/AO/AQ/Y7/YA=1-290"/>
</dbReference>
<dbReference type="EMDB" id="EMD-33618"/>
<evidence type="ECO:0007829" key="3">
    <source>
        <dbReference type="PDB" id="7EZX"/>
    </source>
</evidence>
<keyword evidence="3 4" id="KW-0002">3D-structure</keyword>
<gene>
    <name evidence="1" type="ORF">FVE85_2041</name>
</gene>
<evidence type="ECO:0007829" key="4">
    <source>
        <dbReference type="PDB" id="7Y4L"/>
    </source>
</evidence>
<dbReference type="OrthoDB" id="3570at2759"/>
<evidence type="ECO:0000313" key="1">
    <source>
        <dbReference type="EMBL" id="KAA8495886.1"/>
    </source>
</evidence>
<dbReference type="PDB" id="7EZX">
    <property type="method" value="EM"/>
    <property type="resolution" value="3.00 A"/>
    <property type="chains" value="A1/A7/A9/AF/AI/AK=1-290"/>
</dbReference>
<dbReference type="PDB" id="7Y7A">
    <property type="method" value="EM"/>
    <property type="resolution" value="4.30 A"/>
    <property type="chains" value="A1/A2/A4/A8/AF/AI/AK/AM/AP/AR/AS/Ac/Ae/Aj/Al/An/Y5/YD/Yg/Yi=1-290"/>
</dbReference>
<dbReference type="EMDB" id="EMD-31393"/>